<evidence type="ECO:0000313" key="16">
    <source>
        <dbReference type="Proteomes" id="UP000030651"/>
    </source>
</evidence>
<organism evidence="15 16">
    <name type="scientific">Pestalotiopsis fici (strain W106-1 / CGMCC3.15140)</name>
    <dbReference type="NCBI Taxonomy" id="1229662"/>
    <lineage>
        <taxon>Eukaryota</taxon>
        <taxon>Fungi</taxon>
        <taxon>Dikarya</taxon>
        <taxon>Ascomycota</taxon>
        <taxon>Pezizomycotina</taxon>
        <taxon>Sordariomycetes</taxon>
        <taxon>Xylariomycetidae</taxon>
        <taxon>Amphisphaeriales</taxon>
        <taxon>Sporocadaceae</taxon>
        <taxon>Pestalotiopsis</taxon>
    </lineage>
</organism>
<name>W3XCI9_PESFW</name>
<feature type="domain" description="RTR1-type" evidence="14">
    <location>
        <begin position="83"/>
        <end position="164"/>
    </location>
</feature>
<dbReference type="GO" id="GO:0005737">
    <property type="term" value="C:cytoplasm"/>
    <property type="evidence" value="ECO:0007669"/>
    <property type="project" value="TreeGrafter"/>
</dbReference>
<dbReference type="PANTHER" id="PTHR14732">
    <property type="entry name" value="RNA POLYMERASE II SUBUNIT B1 CTD PHOSPHATASE RPAP2-RELATED"/>
    <property type="match status" value="1"/>
</dbReference>
<evidence type="ECO:0000256" key="3">
    <source>
        <dbReference type="ARBA" id="ARBA00022723"/>
    </source>
</evidence>
<dbReference type="AlphaFoldDB" id="W3XCI9"/>
<gene>
    <name evidence="15" type="ORF">PFICI_05641</name>
</gene>
<evidence type="ECO:0000256" key="7">
    <source>
        <dbReference type="ARBA" id="ARBA00022912"/>
    </source>
</evidence>
<proteinExistence type="inferred from homology"/>
<evidence type="ECO:0000256" key="10">
    <source>
        <dbReference type="ARBA" id="ARBA00048336"/>
    </source>
</evidence>
<keyword evidence="6 12" id="KW-0862">Zinc</keyword>
<dbReference type="EMBL" id="KI912111">
    <property type="protein sequence ID" value="ETS83765.1"/>
    <property type="molecule type" value="Genomic_DNA"/>
</dbReference>
<evidence type="ECO:0000256" key="8">
    <source>
        <dbReference type="ARBA" id="ARBA00023242"/>
    </source>
</evidence>
<dbReference type="EC" id="3.1.3.16" evidence="12"/>
<dbReference type="OrthoDB" id="2590500at2759"/>
<evidence type="ECO:0000256" key="1">
    <source>
        <dbReference type="ARBA" id="ARBA00004123"/>
    </source>
</evidence>
<evidence type="ECO:0000256" key="2">
    <source>
        <dbReference type="ARBA" id="ARBA00005676"/>
    </source>
</evidence>
<dbReference type="GeneID" id="19270654"/>
<accession>W3XCI9</accession>
<evidence type="ECO:0000256" key="9">
    <source>
        <dbReference type="ARBA" id="ARBA00047761"/>
    </source>
</evidence>
<evidence type="ECO:0000256" key="5">
    <source>
        <dbReference type="ARBA" id="ARBA00022801"/>
    </source>
</evidence>
<dbReference type="Pfam" id="PF04181">
    <property type="entry name" value="RPAP2_Rtr1"/>
    <property type="match status" value="1"/>
</dbReference>
<dbReference type="Proteomes" id="UP000030651">
    <property type="component" value="Unassembled WGS sequence"/>
</dbReference>
<evidence type="ECO:0000259" key="14">
    <source>
        <dbReference type="PROSITE" id="PS51479"/>
    </source>
</evidence>
<dbReference type="GO" id="GO:0043175">
    <property type="term" value="F:RNA polymerase core enzyme binding"/>
    <property type="evidence" value="ECO:0007669"/>
    <property type="project" value="UniProtKB-UniRule"/>
</dbReference>
<comment type="catalytic activity">
    <reaction evidence="10 12">
        <text>O-phospho-L-threonyl-[protein] + H2O = L-threonyl-[protein] + phosphate</text>
        <dbReference type="Rhea" id="RHEA:47004"/>
        <dbReference type="Rhea" id="RHEA-COMP:11060"/>
        <dbReference type="Rhea" id="RHEA-COMP:11605"/>
        <dbReference type="ChEBI" id="CHEBI:15377"/>
        <dbReference type="ChEBI" id="CHEBI:30013"/>
        <dbReference type="ChEBI" id="CHEBI:43474"/>
        <dbReference type="ChEBI" id="CHEBI:61977"/>
        <dbReference type="EC" id="3.1.3.16"/>
    </reaction>
</comment>
<comment type="function">
    <text evidence="12">Putative RNA polymerase II subunit B1 C-terminal domain (CTD) phosphatase involved in RNA polymerase II transcription regulation.</text>
</comment>
<reference evidence="16" key="1">
    <citation type="journal article" date="2015" name="BMC Genomics">
        <title>Genomic and transcriptomic analysis of the endophytic fungus Pestalotiopsis fici reveals its lifestyle and high potential for synthesis of natural products.</title>
        <authorList>
            <person name="Wang X."/>
            <person name="Zhang X."/>
            <person name="Liu L."/>
            <person name="Xiang M."/>
            <person name="Wang W."/>
            <person name="Sun X."/>
            <person name="Che Y."/>
            <person name="Guo L."/>
            <person name="Liu G."/>
            <person name="Guo L."/>
            <person name="Wang C."/>
            <person name="Yin W.B."/>
            <person name="Stadler M."/>
            <person name="Zhang X."/>
            <person name="Liu X."/>
        </authorList>
    </citation>
    <scope>NUCLEOTIDE SEQUENCE [LARGE SCALE GENOMIC DNA]</scope>
    <source>
        <strain evidence="16">W106-1 / CGMCC3.15140</strain>
    </source>
</reference>
<evidence type="ECO:0000256" key="4">
    <source>
        <dbReference type="ARBA" id="ARBA00022771"/>
    </source>
</evidence>
<dbReference type="InterPro" id="IPR038534">
    <property type="entry name" value="Rtr1/RPAP2_sf"/>
</dbReference>
<dbReference type="InterPro" id="IPR039693">
    <property type="entry name" value="Rtr1/RPAP2"/>
</dbReference>
<dbReference type="InterPro" id="IPR007308">
    <property type="entry name" value="Rtr1/RPAP2_dom"/>
</dbReference>
<evidence type="ECO:0000256" key="12">
    <source>
        <dbReference type="RuleBase" id="RU367080"/>
    </source>
</evidence>
<dbReference type="KEGG" id="pfy:PFICI_05641"/>
<dbReference type="STRING" id="1229662.W3XCI9"/>
<dbReference type="PANTHER" id="PTHR14732:SF0">
    <property type="entry name" value="RNA POLYMERASE II SUBUNIT B1 CTD PHOSPHATASE RPAP2-RELATED"/>
    <property type="match status" value="1"/>
</dbReference>
<comment type="catalytic activity">
    <reaction evidence="9 12">
        <text>O-phospho-L-seryl-[protein] + H2O = L-seryl-[protein] + phosphate</text>
        <dbReference type="Rhea" id="RHEA:20629"/>
        <dbReference type="Rhea" id="RHEA-COMP:9863"/>
        <dbReference type="Rhea" id="RHEA-COMP:11604"/>
        <dbReference type="ChEBI" id="CHEBI:15377"/>
        <dbReference type="ChEBI" id="CHEBI:29999"/>
        <dbReference type="ChEBI" id="CHEBI:43474"/>
        <dbReference type="ChEBI" id="CHEBI:83421"/>
        <dbReference type="EC" id="3.1.3.16"/>
    </reaction>
</comment>
<evidence type="ECO:0000313" key="15">
    <source>
        <dbReference type="EMBL" id="ETS83765.1"/>
    </source>
</evidence>
<dbReference type="PROSITE" id="PS51479">
    <property type="entry name" value="ZF_RTR1"/>
    <property type="match status" value="1"/>
</dbReference>
<dbReference type="GO" id="GO:0005634">
    <property type="term" value="C:nucleus"/>
    <property type="evidence" value="ECO:0007669"/>
    <property type="project" value="UniProtKB-SubCell"/>
</dbReference>
<keyword evidence="4 12" id="KW-0863">Zinc-finger</keyword>
<dbReference type="eggNOG" id="ENOG502SNTP">
    <property type="taxonomic scope" value="Eukaryota"/>
</dbReference>
<comment type="similarity">
    <text evidence="2 11 12">Belongs to the RPAP2 family.</text>
</comment>
<keyword evidence="3 12" id="KW-0479">Metal-binding</keyword>
<dbReference type="HOGENOM" id="CLU_049331_1_0_1"/>
<sequence length="268" mass="29768">MATKAPKSILKKPSNPGAIAADQAAAAKAREVAVTHAKIIHQQRDLEDQIGDSIIELSKFPLVRDASHTASNPAPSDAAAFRSGIRLFQPGDYDDLIEERNAEGRCGYTLCPNPRRRFPGGEWKIVGSSILPKKEVEKWCSQPCAKRALYVKVQLNETAAWERAGIDSIQIELYEEPEQKLVKDMSNLQLEKERDAVKIARDLALERGDINRETQQSVPIDLREKTTVKAAQEPSLEDQPGTDGHLMLEGYKVKSGERNPSPMDMDEI</sequence>
<dbReference type="Gene3D" id="1.25.40.820">
    <property type="match status" value="1"/>
</dbReference>
<dbReference type="GO" id="GO:0008420">
    <property type="term" value="F:RNA polymerase II CTD heptapeptide repeat phosphatase activity"/>
    <property type="evidence" value="ECO:0007669"/>
    <property type="project" value="UniProtKB-UniRule"/>
</dbReference>
<dbReference type="RefSeq" id="XP_007832413.1">
    <property type="nucleotide sequence ID" value="XM_007834222.1"/>
</dbReference>
<feature type="region of interest" description="Disordered" evidence="13">
    <location>
        <begin position="224"/>
        <end position="268"/>
    </location>
</feature>
<dbReference type="OMA" id="IQAQKDT"/>
<keyword evidence="16" id="KW-1185">Reference proteome</keyword>
<keyword evidence="5 12" id="KW-0378">Hydrolase</keyword>
<evidence type="ECO:0000256" key="13">
    <source>
        <dbReference type="SAM" id="MobiDB-lite"/>
    </source>
</evidence>
<evidence type="ECO:0000256" key="6">
    <source>
        <dbReference type="ARBA" id="ARBA00022833"/>
    </source>
</evidence>
<comment type="subcellular location">
    <subcellularLocation>
        <location evidence="1 12">Nucleus</location>
    </subcellularLocation>
</comment>
<evidence type="ECO:0000256" key="11">
    <source>
        <dbReference type="PROSITE-ProRule" id="PRU00812"/>
    </source>
</evidence>
<dbReference type="InParanoid" id="W3XCI9"/>
<keyword evidence="8 12" id="KW-0539">Nucleus</keyword>
<keyword evidence="7 12" id="KW-0904">Protein phosphatase</keyword>
<protein>
    <recommendedName>
        <fullName evidence="12">RNA polymerase II subunit B1 CTD phosphatase RPAP2 homolog</fullName>
        <ecNumber evidence="12">3.1.3.16</ecNumber>
    </recommendedName>
</protein>
<dbReference type="GO" id="GO:0008270">
    <property type="term" value="F:zinc ion binding"/>
    <property type="evidence" value="ECO:0007669"/>
    <property type="project" value="UniProtKB-KW"/>
</dbReference>